<dbReference type="RefSeq" id="WP_256303531.1">
    <property type="nucleotide sequence ID" value="NZ_JANFYS010000008.1"/>
</dbReference>
<evidence type="ECO:0000313" key="2">
    <source>
        <dbReference type="EMBL" id="MCQ4769946.1"/>
    </source>
</evidence>
<organism evidence="2 3">
    <name type="scientific">Intestinimonas massiliensis</name>
    <name type="common">ex Afouda et al. 2020</name>
    <dbReference type="NCBI Taxonomy" id="1673721"/>
    <lineage>
        <taxon>Bacteria</taxon>
        <taxon>Bacillati</taxon>
        <taxon>Bacillota</taxon>
        <taxon>Clostridia</taxon>
        <taxon>Eubacteriales</taxon>
        <taxon>Intestinimonas</taxon>
    </lineage>
</organism>
<proteinExistence type="predicted"/>
<feature type="chain" id="PRO_5043890733" description="Lipoprotein" evidence="1">
    <location>
        <begin position="24"/>
        <end position="168"/>
    </location>
</feature>
<reference evidence="2" key="1">
    <citation type="submission" date="2022-06" db="EMBL/GenBank/DDBJ databases">
        <title>Isolation of gut microbiota from human fecal samples.</title>
        <authorList>
            <person name="Pamer E.G."/>
            <person name="Barat B."/>
            <person name="Waligurski E."/>
            <person name="Medina S."/>
            <person name="Paddock L."/>
            <person name="Mostad J."/>
        </authorList>
    </citation>
    <scope>NUCLEOTIDE SEQUENCE</scope>
    <source>
        <strain evidence="2">DFI.9.91</strain>
    </source>
</reference>
<feature type="signal peptide" evidence="1">
    <location>
        <begin position="1"/>
        <end position="23"/>
    </location>
</feature>
<protein>
    <recommendedName>
        <fullName evidence="4">Lipoprotein</fullName>
    </recommendedName>
</protein>
<dbReference type="Proteomes" id="UP001204562">
    <property type="component" value="Unassembled WGS sequence"/>
</dbReference>
<evidence type="ECO:0000256" key="1">
    <source>
        <dbReference type="SAM" id="SignalP"/>
    </source>
</evidence>
<accession>A0AAW5JII1</accession>
<keyword evidence="1" id="KW-0732">Signal</keyword>
<dbReference type="PROSITE" id="PS51257">
    <property type="entry name" value="PROKAR_LIPOPROTEIN"/>
    <property type="match status" value="1"/>
</dbReference>
<evidence type="ECO:0008006" key="4">
    <source>
        <dbReference type="Google" id="ProtNLM"/>
    </source>
</evidence>
<gene>
    <name evidence="2" type="ORF">NE579_05640</name>
</gene>
<dbReference type="AlphaFoldDB" id="A0AAW5JII1"/>
<name>A0AAW5JII1_9FIRM</name>
<comment type="caution">
    <text evidence="2">The sequence shown here is derived from an EMBL/GenBank/DDBJ whole genome shotgun (WGS) entry which is preliminary data.</text>
</comment>
<dbReference type="EMBL" id="JANFYS010000008">
    <property type="protein sequence ID" value="MCQ4769946.1"/>
    <property type="molecule type" value="Genomic_DNA"/>
</dbReference>
<sequence>MKNAKWLCLLLIVTAGLTSCRTAQEKMDFTISAHHYNCTPSEIVSFLNDANEDESAVIPDFVASKEQIPITGEDGTLDAYLTFTTDESGYTTEIKFYFPSPEAVEKGSRYLSLLFTEILGDEEASAECVELILESRRNEGMGMTKQENGSSITSMMTKGSTTVRMVPD</sequence>
<evidence type="ECO:0000313" key="3">
    <source>
        <dbReference type="Proteomes" id="UP001204562"/>
    </source>
</evidence>